<dbReference type="Proteomes" id="UP000219259">
    <property type="component" value="Unassembled WGS sequence"/>
</dbReference>
<feature type="binding site" evidence="13">
    <location>
        <begin position="50"/>
        <end position="57"/>
    </location>
    <ligand>
        <name>ATP</name>
        <dbReference type="ChEBI" id="CHEBI:30616"/>
    </ligand>
</feature>
<dbReference type="GeneID" id="34759649"/>
<evidence type="ECO:0000313" key="16">
    <source>
        <dbReference type="EMBL" id="SCQ24150.1"/>
    </source>
</evidence>
<evidence type="ECO:0000256" key="4">
    <source>
        <dbReference type="ARBA" id="ARBA00016436"/>
    </source>
</evidence>
<dbReference type="Gene3D" id="3.40.50.300">
    <property type="entry name" value="P-loop containing nucleotide triphosphate hydrolases"/>
    <property type="match status" value="1"/>
</dbReference>
<dbReference type="Pfam" id="PF02606">
    <property type="entry name" value="LpxK"/>
    <property type="match status" value="1"/>
</dbReference>
<evidence type="ECO:0000256" key="5">
    <source>
        <dbReference type="ARBA" id="ARBA00022516"/>
    </source>
</evidence>
<comment type="similarity">
    <text evidence="13">Belongs to the LpxK family.</text>
</comment>
<evidence type="ECO:0000256" key="12">
    <source>
        <dbReference type="ARBA" id="ARBA00029757"/>
    </source>
</evidence>
<dbReference type="GO" id="GO:0009245">
    <property type="term" value="P:lipid A biosynthetic process"/>
    <property type="evidence" value="ECO:0007669"/>
    <property type="project" value="UniProtKB-UniRule"/>
</dbReference>
<comment type="catalytic activity">
    <reaction evidence="13">
        <text>a lipid A disaccharide + ATP = a lipid IVA + ADP + H(+)</text>
        <dbReference type="Rhea" id="RHEA:67840"/>
        <dbReference type="ChEBI" id="CHEBI:15378"/>
        <dbReference type="ChEBI" id="CHEBI:30616"/>
        <dbReference type="ChEBI" id="CHEBI:176343"/>
        <dbReference type="ChEBI" id="CHEBI:176425"/>
        <dbReference type="ChEBI" id="CHEBI:456216"/>
        <dbReference type="EC" id="2.7.1.130"/>
    </reaction>
</comment>
<dbReference type="InterPro" id="IPR027417">
    <property type="entry name" value="P-loop_NTPase"/>
</dbReference>
<protein>
    <recommendedName>
        <fullName evidence="4 13">Tetraacyldisaccharide 4'-kinase</fullName>
        <ecNumber evidence="3 13">2.7.1.130</ecNumber>
    </recommendedName>
    <alternativeName>
        <fullName evidence="12 13">Lipid A 4'-kinase</fullName>
    </alternativeName>
</protein>
<organism evidence="16 17">
    <name type="scientific">Tannerella forsythia</name>
    <name type="common">Bacteroides forsythus</name>
    <dbReference type="NCBI Taxonomy" id="28112"/>
    <lineage>
        <taxon>Bacteria</taxon>
        <taxon>Pseudomonadati</taxon>
        <taxon>Bacteroidota</taxon>
        <taxon>Bacteroidia</taxon>
        <taxon>Bacteroidales</taxon>
        <taxon>Tannerellaceae</taxon>
        <taxon>Tannerella</taxon>
    </lineage>
</organism>
<dbReference type="PANTHER" id="PTHR42724:SF1">
    <property type="entry name" value="TETRAACYLDISACCHARIDE 4'-KINASE, MITOCHONDRIAL-RELATED"/>
    <property type="match status" value="1"/>
</dbReference>
<evidence type="ECO:0000256" key="7">
    <source>
        <dbReference type="ARBA" id="ARBA00022679"/>
    </source>
</evidence>
<dbReference type="Proteomes" id="UP000182057">
    <property type="component" value="Unassembled WGS sequence"/>
</dbReference>
<reference evidence="16 17" key="1">
    <citation type="submission" date="2016-09" db="EMBL/GenBank/DDBJ databases">
        <authorList>
            <person name="Capua I."/>
            <person name="De Benedictis P."/>
            <person name="Joannis T."/>
            <person name="Lombin L.H."/>
            <person name="Cattoli G."/>
        </authorList>
    </citation>
    <scope>NUCLEOTIDE SEQUENCE [LARGE SCALE GENOMIC DNA]</scope>
    <source>
        <strain evidence="16 17">UB20</strain>
    </source>
</reference>
<evidence type="ECO:0000256" key="9">
    <source>
        <dbReference type="ARBA" id="ARBA00022777"/>
    </source>
</evidence>
<dbReference type="OMA" id="IGDEPMQ"/>
<dbReference type="PANTHER" id="PTHR42724">
    <property type="entry name" value="TETRAACYLDISACCHARIDE 4'-KINASE"/>
    <property type="match status" value="1"/>
</dbReference>
<evidence type="ECO:0000313" key="17">
    <source>
        <dbReference type="Proteomes" id="UP000182057"/>
    </source>
</evidence>
<evidence type="ECO:0000313" key="18">
    <source>
        <dbReference type="Proteomes" id="UP000219259"/>
    </source>
</evidence>
<keyword evidence="14" id="KW-0812">Transmembrane</keyword>
<keyword evidence="9 13" id="KW-0418">Kinase</keyword>
<dbReference type="UniPathway" id="UPA00359">
    <property type="reaction ID" value="UER00482"/>
</dbReference>
<evidence type="ECO:0000256" key="3">
    <source>
        <dbReference type="ARBA" id="ARBA00012071"/>
    </source>
</evidence>
<accession>A0A1D3UVD0</accession>
<keyword evidence="7 13" id="KW-0808">Transferase</keyword>
<evidence type="ECO:0000313" key="15">
    <source>
        <dbReference type="EMBL" id="PDP44620.1"/>
    </source>
</evidence>
<dbReference type="GO" id="GO:0005886">
    <property type="term" value="C:plasma membrane"/>
    <property type="evidence" value="ECO:0007669"/>
    <property type="project" value="TreeGrafter"/>
</dbReference>
<comment type="function">
    <text evidence="1 13">Transfers the gamma-phosphate of ATP to the 4'-position of a tetraacyldisaccharide 1-phosphate intermediate (termed DS-1-P) to form tetraacyldisaccharide 1,4'-bis-phosphate (lipid IVA).</text>
</comment>
<evidence type="ECO:0000256" key="14">
    <source>
        <dbReference type="SAM" id="Phobius"/>
    </source>
</evidence>
<evidence type="ECO:0000256" key="10">
    <source>
        <dbReference type="ARBA" id="ARBA00022840"/>
    </source>
</evidence>
<dbReference type="OrthoDB" id="9766423at2"/>
<evidence type="ECO:0000256" key="13">
    <source>
        <dbReference type="HAMAP-Rule" id="MF_00409"/>
    </source>
</evidence>
<dbReference type="InterPro" id="IPR003758">
    <property type="entry name" value="LpxK"/>
</dbReference>
<keyword evidence="8 13" id="KW-0547">Nucleotide-binding</keyword>
<keyword evidence="11 13" id="KW-0443">Lipid metabolism</keyword>
<name>A0A1D3UVD0_TANFO</name>
<dbReference type="AlphaFoldDB" id="A0A1D3UVD0"/>
<keyword evidence="10 13" id="KW-0067">ATP-binding</keyword>
<keyword evidence="14" id="KW-1133">Transmembrane helix</keyword>
<evidence type="ECO:0000256" key="1">
    <source>
        <dbReference type="ARBA" id="ARBA00002274"/>
    </source>
</evidence>
<dbReference type="GO" id="GO:0005524">
    <property type="term" value="F:ATP binding"/>
    <property type="evidence" value="ECO:0007669"/>
    <property type="project" value="UniProtKB-UniRule"/>
</dbReference>
<dbReference type="EC" id="2.7.1.130" evidence="3 13"/>
<keyword evidence="5 13" id="KW-0444">Lipid biosynthesis</keyword>
<dbReference type="SUPFAM" id="SSF52540">
    <property type="entry name" value="P-loop containing nucleoside triphosphate hydrolases"/>
    <property type="match status" value="1"/>
</dbReference>
<reference evidence="15 18" key="2">
    <citation type="submission" date="2017-09" db="EMBL/GenBank/DDBJ databases">
        <title>Phase variable restriction modification systems are present in the genome sequences of periodontal pathogens Prevotella intermedia, Tannerella forsythia and Porphyromonas gingivalis.</title>
        <authorList>
            <person name="Haigh R.D."/>
            <person name="Crawford L."/>
            <person name="Ralph J."/>
            <person name="Wanford J."/>
            <person name="Vartoukian S.R."/>
            <person name="Hijazib K."/>
            <person name="Wade W."/>
            <person name="Oggioni M.R."/>
        </authorList>
    </citation>
    <scope>NUCLEOTIDE SEQUENCE [LARGE SCALE GENOMIC DNA]</scope>
    <source>
        <strain evidence="15 18">WW11663</strain>
    </source>
</reference>
<evidence type="ECO:0000256" key="2">
    <source>
        <dbReference type="ARBA" id="ARBA00004870"/>
    </source>
</evidence>
<comment type="pathway">
    <text evidence="2 13">Glycolipid biosynthesis; lipid IV(A) biosynthesis; lipid IV(A) from (3R)-3-hydroxytetradecanoyl-[acyl-carrier-protein] and UDP-N-acetyl-alpha-D-glucosamine: step 6/6.</text>
</comment>
<dbReference type="EMBL" id="NSLJ01000005">
    <property type="protein sequence ID" value="PDP44620.1"/>
    <property type="molecule type" value="Genomic_DNA"/>
</dbReference>
<keyword evidence="14" id="KW-0472">Membrane</keyword>
<evidence type="ECO:0000256" key="6">
    <source>
        <dbReference type="ARBA" id="ARBA00022556"/>
    </source>
</evidence>
<dbReference type="GO" id="GO:0009244">
    <property type="term" value="P:lipopolysaccharide core region biosynthetic process"/>
    <property type="evidence" value="ECO:0007669"/>
    <property type="project" value="TreeGrafter"/>
</dbReference>
<sequence length="366" mass="41927">MAKSNRLHYIGFPVALVYGIVVWIRNLFFHINLLPSQQYAIPVICIGNLSMGGAGKTPMVEYLIRLLSKKYRVAVLSRGYKRRTSGYVLAGNHCTGQEVGDEACQIKRKYPSIIVAVDKSRRRGMKHLLAMTESERPQVVLLDDAFQHRYVQPSLSILVTDYNHLFYKDKLFPVGMLREPASSVYRADFVVVSKCDPTLKPIDCRIVEDDMHLQSHQQVFFSGISYLRMEGVWPEECGPRALSSLRKDDEVLLLTGVANPSPLIEEMKKHSQNVNVMSFGDHHDFKKKDVKKISASFVKMNSEALIVCTEKDAVRIRNNPYFPLEWHSHMYYVPIEVSFLFDKGNLFDEPILKHISTMESSRVLRQ</sequence>
<feature type="transmembrane region" description="Helical" evidence="14">
    <location>
        <begin position="7"/>
        <end position="28"/>
    </location>
</feature>
<keyword evidence="6 13" id="KW-0441">Lipid A biosynthesis</keyword>
<dbReference type="RefSeq" id="WP_014225961.1">
    <property type="nucleotide sequence ID" value="NZ_CAJPTF010000037.1"/>
</dbReference>
<gene>
    <name evidence="13 16" type="primary">lpxK</name>
    <name evidence="15" type="ORF">CLI86_02925</name>
    <name evidence="16" type="ORF">TFUB20_02331</name>
</gene>
<dbReference type="GO" id="GO:0009029">
    <property type="term" value="F:lipid-A 4'-kinase activity"/>
    <property type="evidence" value="ECO:0007669"/>
    <property type="project" value="UniProtKB-UniRule"/>
</dbReference>
<dbReference type="EMBL" id="FMMM01000078">
    <property type="protein sequence ID" value="SCQ24150.1"/>
    <property type="molecule type" value="Genomic_DNA"/>
</dbReference>
<proteinExistence type="inferred from homology"/>
<evidence type="ECO:0000256" key="8">
    <source>
        <dbReference type="ARBA" id="ARBA00022741"/>
    </source>
</evidence>
<dbReference type="NCBIfam" id="TIGR00682">
    <property type="entry name" value="lpxK"/>
    <property type="match status" value="1"/>
</dbReference>
<dbReference type="HAMAP" id="MF_00409">
    <property type="entry name" value="LpxK"/>
    <property type="match status" value="1"/>
</dbReference>
<evidence type="ECO:0000256" key="11">
    <source>
        <dbReference type="ARBA" id="ARBA00023098"/>
    </source>
</evidence>